<feature type="domain" description="Cytochrome c" evidence="5">
    <location>
        <begin position="188"/>
        <end position="270"/>
    </location>
</feature>
<name>B1ZXD0_OPITP</name>
<evidence type="ECO:0000256" key="4">
    <source>
        <dbReference type="PROSITE-ProRule" id="PRU00433"/>
    </source>
</evidence>
<dbReference type="GO" id="GO:0046872">
    <property type="term" value="F:metal ion binding"/>
    <property type="evidence" value="ECO:0007669"/>
    <property type="project" value="UniProtKB-KW"/>
</dbReference>
<dbReference type="EMBL" id="CP001032">
    <property type="protein sequence ID" value="ACB76925.1"/>
    <property type="molecule type" value="Genomic_DNA"/>
</dbReference>
<keyword evidence="1 4" id="KW-0349">Heme</keyword>
<dbReference type="Proteomes" id="UP000007013">
    <property type="component" value="Chromosome"/>
</dbReference>
<dbReference type="AlphaFoldDB" id="B1ZXD0"/>
<dbReference type="Gene3D" id="2.60.40.10">
    <property type="entry name" value="Immunoglobulins"/>
    <property type="match status" value="1"/>
</dbReference>
<dbReference type="Gene3D" id="1.10.760.10">
    <property type="entry name" value="Cytochrome c-like domain"/>
    <property type="match status" value="1"/>
</dbReference>
<dbReference type="PROSITE" id="PS51007">
    <property type="entry name" value="CYTC"/>
    <property type="match status" value="1"/>
</dbReference>
<evidence type="ECO:0000256" key="3">
    <source>
        <dbReference type="ARBA" id="ARBA00023004"/>
    </source>
</evidence>
<dbReference type="Pfam" id="PF13442">
    <property type="entry name" value="Cytochrome_CBB3"/>
    <property type="match status" value="1"/>
</dbReference>
<sequence>MPETATARSGIRALPAMRGRLAFRWIAVISAVLASLPMPTRAAVPGQMQSVTAAALAWETLEQSYDAKPGETTAEFSFAFRNVSDAPVEVRGISTSCRCTAGIMRAQPWIIAPGASDTLRVIVDLRSRRGALTKTVYVDTTAGEELLLVHVQVPTPPAIQREMNMMVAQADRQAVLRGDCVSCHVTPAAGRMGGELFQAVCQVCHGAEHRASMVPDLKAPPTVRRDGAYWNEWIRNGKEGTLMPAWDKKRGGVLDDAQIESLIAYLLANLPSEPAPAAPLPTPAN</sequence>
<protein>
    <recommendedName>
        <fullName evidence="5">Cytochrome c domain-containing protein</fullName>
    </recommendedName>
</protein>
<dbReference type="KEGG" id="ote:Oter_3648"/>
<dbReference type="GO" id="GO:0020037">
    <property type="term" value="F:heme binding"/>
    <property type="evidence" value="ECO:0007669"/>
    <property type="project" value="InterPro"/>
</dbReference>
<keyword evidence="3 4" id="KW-0408">Iron</keyword>
<dbReference type="InterPro" id="IPR013783">
    <property type="entry name" value="Ig-like_fold"/>
</dbReference>
<dbReference type="GO" id="GO:0009055">
    <property type="term" value="F:electron transfer activity"/>
    <property type="evidence" value="ECO:0007669"/>
    <property type="project" value="InterPro"/>
</dbReference>
<proteinExistence type="predicted"/>
<dbReference type="InterPro" id="IPR036909">
    <property type="entry name" value="Cyt_c-like_dom_sf"/>
</dbReference>
<accession>B1ZXD0</accession>
<dbReference type="SUPFAM" id="SSF46626">
    <property type="entry name" value="Cytochrome c"/>
    <property type="match status" value="1"/>
</dbReference>
<gene>
    <name evidence="6" type="ordered locus">Oter_3648</name>
</gene>
<evidence type="ECO:0000256" key="1">
    <source>
        <dbReference type="ARBA" id="ARBA00022617"/>
    </source>
</evidence>
<dbReference type="InterPro" id="IPR011467">
    <property type="entry name" value="DUF1573"/>
</dbReference>
<evidence type="ECO:0000256" key="2">
    <source>
        <dbReference type="ARBA" id="ARBA00022723"/>
    </source>
</evidence>
<keyword evidence="2 4" id="KW-0479">Metal-binding</keyword>
<dbReference type="InterPro" id="IPR009056">
    <property type="entry name" value="Cyt_c-like_dom"/>
</dbReference>
<dbReference type="STRING" id="452637.Oter_3648"/>
<dbReference type="HOGENOM" id="CLU_976048_0_0_0"/>
<evidence type="ECO:0000259" key="5">
    <source>
        <dbReference type="PROSITE" id="PS51007"/>
    </source>
</evidence>
<keyword evidence="7" id="KW-1185">Reference proteome</keyword>
<evidence type="ECO:0000313" key="7">
    <source>
        <dbReference type="Proteomes" id="UP000007013"/>
    </source>
</evidence>
<reference evidence="6 7" key="1">
    <citation type="journal article" date="2011" name="J. Bacteriol.">
        <title>Genome sequence of the verrucomicrobium Opitutus terrae PB90-1, an abundant inhabitant of rice paddy soil ecosystems.</title>
        <authorList>
            <person name="van Passel M.W."/>
            <person name="Kant R."/>
            <person name="Palva A."/>
            <person name="Copeland A."/>
            <person name="Lucas S."/>
            <person name="Lapidus A."/>
            <person name="Glavina del Rio T."/>
            <person name="Pitluck S."/>
            <person name="Goltsman E."/>
            <person name="Clum A."/>
            <person name="Sun H."/>
            <person name="Schmutz J."/>
            <person name="Larimer F.W."/>
            <person name="Land M.L."/>
            <person name="Hauser L."/>
            <person name="Kyrpides N."/>
            <person name="Mikhailova N."/>
            <person name="Richardson P.P."/>
            <person name="Janssen P.H."/>
            <person name="de Vos W.M."/>
            <person name="Smidt H."/>
        </authorList>
    </citation>
    <scope>NUCLEOTIDE SEQUENCE [LARGE SCALE GENOMIC DNA]</scope>
    <source>
        <strain evidence="7">DSM 11246 / JCM 15787 / PB90-1</strain>
    </source>
</reference>
<dbReference type="eggNOG" id="COG2010">
    <property type="taxonomic scope" value="Bacteria"/>
</dbReference>
<dbReference type="Pfam" id="PF07610">
    <property type="entry name" value="DUF1573"/>
    <property type="match status" value="1"/>
</dbReference>
<organism evidence="6 7">
    <name type="scientific">Opitutus terrae (strain DSM 11246 / JCM 15787 / PB90-1)</name>
    <dbReference type="NCBI Taxonomy" id="452637"/>
    <lineage>
        <taxon>Bacteria</taxon>
        <taxon>Pseudomonadati</taxon>
        <taxon>Verrucomicrobiota</taxon>
        <taxon>Opitutia</taxon>
        <taxon>Opitutales</taxon>
        <taxon>Opitutaceae</taxon>
        <taxon>Opitutus</taxon>
    </lineage>
</organism>
<evidence type="ECO:0000313" key="6">
    <source>
        <dbReference type="EMBL" id="ACB76925.1"/>
    </source>
</evidence>